<reference evidence="8" key="1">
    <citation type="submission" date="2020-06" db="EMBL/GenBank/DDBJ databases">
        <authorList>
            <person name="Onetto C."/>
        </authorList>
    </citation>
    <scope>NUCLEOTIDE SEQUENCE</scope>
</reference>
<dbReference type="GO" id="GO:0008270">
    <property type="term" value="F:zinc ion binding"/>
    <property type="evidence" value="ECO:0007669"/>
    <property type="project" value="InterPro"/>
</dbReference>
<keyword evidence="1" id="KW-0479">Metal-binding</keyword>
<evidence type="ECO:0000256" key="3">
    <source>
        <dbReference type="ARBA" id="ARBA00023015"/>
    </source>
</evidence>
<comment type="caution">
    <text evidence="8">The sequence shown here is derived from an EMBL/GenBank/DDBJ whole genome shotgun (WGS) entry which is preliminary data.</text>
</comment>
<evidence type="ECO:0000256" key="1">
    <source>
        <dbReference type="ARBA" id="ARBA00022723"/>
    </source>
</evidence>
<proteinExistence type="predicted"/>
<dbReference type="GO" id="GO:0005634">
    <property type="term" value="C:nucleus"/>
    <property type="evidence" value="ECO:0007669"/>
    <property type="project" value="TreeGrafter"/>
</dbReference>
<name>A0A9N8PNT4_9PEZI</name>
<dbReference type="AlphaFoldDB" id="A0A9N8PNT4"/>
<feature type="domain" description="Xylanolytic transcriptional activator regulatory" evidence="7">
    <location>
        <begin position="197"/>
        <end position="272"/>
    </location>
</feature>
<dbReference type="Pfam" id="PF04082">
    <property type="entry name" value="Fungal_trans"/>
    <property type="match status" value="1"/>
</dbReference>
<feature type="non-terminal residue" evidence="8">
    <location>
        <position position="1"/>
    </location>
</feature>
<dbReference type="OrthoDB" id="4236860at2759"/>
<dbReference type="InterPro" id="IPR051430">
    <property type="entry name" value="Fungal_TF_Env_Response"/>
</dbReference>
<dbReference type="GO" id="GO:0001228">
    <property type="term" value="F:DNA-binding transcription activator activity, RNA polymerase II-specific"/>
    <property type="evidence" value="ECO:0007669"/>
    <property type="project" value="TreeGrafter"/>
</dbReference>
<evidence type="ECO:0000256" key="5">
    <source>
        <dbReference type="ARBA" id="ARBA00023163"/>
    </source>
</evidence>
<dbReference type="Proteomes" id="UP000745764">
    <property type="component" value="Unassembled WGS sequence"/>
</dbReference>
<evidence type="ECO:0000256" key="4">
    <source>
        <dbReference type="ARBA" id="ARBA00023125"/>
    </source>
</evidence>
<keyword evidence="3" id="KW-0805">Transcription regulation</keyword>
<sequence length="362" mass="41332">MIYRGKLFETQYFGPTHPISWGARTFMVESISRDTTLAQVQRSLKSLQLQWKQAKSTLVTSGEIDVQRLVSLLPDRTTTDRLVQVYWRTFETIHRILYKPDFWADYYALWENPLAASAEFLVTVLLVVATVSCICSEEHMSYIGDSSSLRERAIALVEVCEFWLERQSQKNISLAHWQCRCLLLLAKISNTIKKKQTWNIAGNLLRQAMSAGFHRDPSLLGTPMRQIDQEMRRRLWATIVELELQISIERGMPSMLTSVTWDTANALDVLDEELDQSGKGRHSPHSTVSSLHSSRASLSLRLSLTAAINDTHSPLTHDDVLNLILENRLPRNMSPAPETLSVKRFLTFSFDSFCCCYIHPSP</sequence>
<keyword evidence="9" id="KW-1185">Reference proteome</keyword>
<dbReference type="InterPro" id="IPR007219">
    <property type="entry name" value="XnlR_reg_dom"/>
</dbReference>
<keyword evidence="6" id="KW-0539">Nucleus</keyword>
<keyword evidence="5" id="KW-0804">Transcription</keyword>
<dbReference type="PANTHER" id="PTHR31944:SF130">
    <property type="entry name" value="ZN(II)2CYS6 TRANSCRIPTION FACTO (EUROFUNG)"/>
    <property type="match status" value="1"/>
</dbReference>
<dbReference type="CDD" id="cd12148">
    <property type="entry name" value="fungal_TF_MHR"/>
    <property type="match status" value="1"/>
</dbReference>
<dbReference type="GO" id="GO:0006351">
    <property type="term" value="P:DNA-templated transcription"/>
    <property type="evidence" value="ECO:0007669"/>
    <property type="project" value="InterPro"/>
</dbReference>
<accession>A0A9N8PNT4</accession>
<dbReference type="PANTHER" id="PTHR31944">
    <property type="entry name" value="HEME-RESPONSIVE ZINC FINGER TRANSCRIPTION FACTOR HAP1"/>
    <property type="match status" value="1"/>
</dbReference>
<evidence type="ECO:0000313" key="8">
    <source>
        <dbReference type="EMBL" id="CAD0107285.1"/>
    </source>
</evidence>
<dbReference type="GO" id="GO:0000978">
    <property type="term" value="F:RNA polymerase II cis-regulatory region sequence-specific DNA binding"/>
    <property type="evidence" value="ECO:0007669"/>
    <property type="project" value="TreeGrafter"/>
</dbReference>
<organism evidence="8 9">
    <name type="scientific">Aureobasidium uvarum</name>
    <dbReference type="NCBI Taxonomy" id="2773716"/>
    <lineage>
        <taxon>Eukaryota</taxon>
        <taxon>Fungi</taxon>
        <taxon>Dikarya</taxon>
        <taxon>Ascomycota</taxon>
        <taxon>Pezizomycotina</taxon>
        <taxon>Dothideomycetes</taxon>
        <taxon>Dothideomycetidae</taxon>
        <taxon>Dothideales</taxon>
        <taxon>Saccotheciaceae</taxon>
        <taxon>Aureobasidium</taxon>
    </lineage>
</organism>
<evidence type="ECO:0000256" key="6">
    <source>
        <dbReference type="ARBA" id="ARBA00023242"/>
    </source>
</evidence>
<keyword evidence="4" id="KW-0238">DNA-binding</keyword>
<dbReference type="SMART" id="SM00906">
    <property type="entry name" value="Fungal_trans"/>
    <property type="match status" value="1"/>
</dbReference>
<evidence type="ECO:0000259" key="7">
    <source>
        <dbReference type="SMART" id="SM00906"/>
    </source>
</evidence>
<dbReference type="EMBL" id="CAINUL010000002">
    <property type="protein sequence ID" value="CAD0107285.1"/>
    <property type="molecule type" value="Genomic_DNA"/>
</dbReference>
<evidence type="ECO:0000256" key="2">
    <source>
        <dbReference type="ARBA" id="ARBA00022833"/>
    </source>
</evidence>
<gene>
    <name evidence="8" type="ORF">AWRI4620_LOCUS1540</name>
</gene>
<evidence type="ECO:0000313" key="9">
    <source>
        <dbReference type="Proteomes" id="UP000745764"/>
    </source>
</evidence>
<keyword evidence="2" id="KW-0862">Zinc</keyword>
<protein>
    <recommendedName>
        <fullName evidence="7">Xylanolytic transcriptional activator regulatory domain-containing protein</fullName>
    </recommendedName>
</protein>